<dbReference type="GO" id="GO:0048487">
    <property type="term" value="F:beta-tubulin binding"/>
    <property type="evidence" value="ECO:0007669"/>
    <property type="project" value="InterPro"/>
</dbReference>
<feature type="region of interest" description="Disordered" evidence="2">
    <location>
        <begin position="1"/>
        <end position="25"/>
    </location>
</feature>
<dbReference type="RefSeq" id="XP_013763057.1">
    <property type="nucleotide sequence ID" value="XM_013907603.1"/>
</dbReference>
<name>A0A0L0D1H0_THETB</name>
<feature type="coiled-coil region" evidence="1">
    <location>
        <begin position="456"/>
        <end position="531"/>
    </location>
</feature>
<feature type="compositionally biased region" description="Low complexity" evidence="2">
    <location>
        <begin position="10"/>
        <end position="22"/>
    </location>
</feature>
<dbReference type="GO" id="GO:0035735">
    <property type="term" value="P:intraciliary transport involved in cilium assembly"/>
    <property type="evidence" value="ECO:0007669"/>
    <property type="project" value="TreeGrafter"/>
</dbReference>
<dbReference type="STRING" id="461836.A0A0L0D1H0"/>
<dbReference type="Proteomes" id="UP000054408">
    <property type="component" value="Unassembled WGS sequence"/>
</dbReference>
<dbReference type="GeneID" id="25560014"/>
<dbReference type="eggNOG" id="ENOG502QS4E">
    <property type="taxonomic scope" value="Eukaryota"/>
</dbReference>
<sequence length="570" mass="64343">MAYRPGSRMAPPGTAGLPPGTGVLRPPSGIVAPSAVLTNRPMTNQGVKGVRPVTQGSGRAFQDKNWYIAEVRAKTQAITAELANLSNELEAFNSSAENYGAYERKADGLASELRELQGVLADYNMLVDKMHTDTGINQILEQTAADKAKNDEERWRIDAMFTERQAREEQIRTVTTEIASIEGTIEDELNQLAPEMLAEYREAQETNDTLLDTIGRYQADLESGAYRLRSMEDALRANPLKQQAFALFNELNDARARRDELEADARDSQLSGPEEQERLLNKVKADTSEIGAMNRRIAALEEEISRGREQLDSLAREEEARQSDKYEKYLQILAKEEAIRKFIEEFPEVQAALAEDMAARETAIAELLETIGSGLARQTNLPQVEQVREKEDLLEFQRDQMGLAESTHDKLIRDKAERERDLKKLDQLDKKIERDIAALHKRIPTMRAELVKYNDIKKLQSDARKLEASLKTQRQELSLKREHLSAEVGRLEGKLNELKDALEADETYRGITNLQAKLAIYEQTNAELRDYIETKGRESDYRARLRDVGAIVADINAILVEGTKYRAPVL</sequence>
<dbReference type="InterPro" id="IPR029602">
    <property type="entry name" value="IFT74"/>
</dbReference>
<protein>
    <submittedName>
        <fullName evidence="3">Ift74 protein</fullName>
    </submittedName>
</protein>
<dbReference type="OrthoDB" id="444379at2759"/>
<dbReference type="GO" id="GO:0005929">
    <property type="term" value="C:cilium"/>
    <property type="evidence" value="ECO:0007669"/>
    <property type="project" value="TreeGrafter"/>
</dbReference>
<gene>
    <name evidence="3" type="ORF">AMSG_00195</name>
</gene>
<organism evidence="3 4">
    <name type="scientific">Thecamonas trahens ATCC 50062</name>
    <dbReference type="NCBI Taxonomy" id="461836"/>
    <lineage>
        <taxon>Eukaryota</taxon>
        <taxon>Apusozoa</taxon>
        <taxon>Apusomonadida</taxon>
        <taxon>Apusomonadidae</taxon>
        <taxon>Thecamonas</taxon>
    </lineage>
</organism>
<dbReference type="EMBL" id="GL349433">
    <property type="protein sequence ID" value="KNC46077.1"/>
    <property type="molecule type" value="Genomic_DNA"/>
</dbReference>
<proteinExistence type="predicted"/>
<reference evidence="3 4" key="1">
    <citation type="submission" date="2010-05" db="EMBL/GenBank/DDBJ databases">
        <title>The Genome Sequence of Thecamonas trahens ATCC 50062.</title>
        <authorList>
            <consortium name="The Broad Institute Genome Sequencing Platform"/>
            <person name="Russ C."/>
            <person name="Cuomo C."/>
            <person name="Shea T."/>
            <person name="Young S.K."/>
            <person name="Zeng Q."/>
            <person name="Koehrsen M."/>
            <person name="Haas B."/>
            <person name="Borodovsky M."/>
            <person name="Guigo R."/>
            <person name="Alvarado L."/>
            <person name="Berlin A."/>
            <person name="Bochicchio J."/>
            <person name="Borenstein D."/>
            <person name="Chapman S."/>
            <person name="Chen Z."/>
            <person name="Freedman E."/>
            <person name="Gellesch M."/>
            <person name="Goldberg J."/>
            <person name="Griggs A."/>
            <person name="Gujja S."/>
            <person name="Heilman E."/>
            <person name="Heiman D."/>
            <person name="Hepburn T."/>
            <person name="Howarth C."/>
            <person name="Jen D."/>
            <person name="Larson L."/>
            <person name="Mehta T."/>
            <person name="Park D."/>
            <person name="Pearson M."/>
            <person name="Roberts A."/>
            <person name="Saif S."/>
            <person name="Shenoy N."/>
            <person name="Sisk P."/>
            <person name="Stolte C."/>
            <person name="Sykes S."/>
            <person name="Thomson T."/>
            <person name="Walk T."/>
            <person name="White J."/>
            <person name="Yandava C."/>
            <person name="Burger G."/>
            <person name="Gray M.W."/>
            <person name="Holland P.W.H."/>
            <person name="King N."/>
            <person name="Lang F.B.F."/>
            <person name="Roger A.J."/>
            <person name="Ruiz-Trillo I."/>
            <person name="Lander E."/>
            <person name="Nusbaum C."/>
        </authorList>
    </citation>
    <scope>NUCLEOTIDE SEQUENCE [LARGE SCALE GENOMIC DNA]</scope>
    <source>
        <strain evidence="3 4">ATCC 50062</strain>
    </source>
</reference>
<dbReference type="OMA" id="RYWEELM"/>
<evidence type="ECO:0000256" key="1">
    <source>
        <dbReference type="SAM" id="Coils"/>
    </source>
</evidence>
<dbReference type="GO" id="GO:0030992">
    <property type="term" value="C:intraciliary transport particle B"/>
    <property type="evidence" value="ECO:0007669"/>
    <property type="project" value="InterPro"/>
</dbReference>
<feature type="coiled-coil region" evidence="1">
    <location>
        <begin position="244"/>
        <end position="317"/>
    </location>
</feature>
<evidence type="ECO:0000256" key="2">
    <source>
        <dbReference type="SAM" id="MobiDB-lite"/>
    </source>
</evidence>
<evidence type="ECO:0000313" key="4">
    <source>
        <dbReference type="Proteomes" id="UP000054408"/>
    </source>
</evidence>
<dbReference type="PANTHER" id="PTHR31432:SF0">
    <property type="entry name" value="INTRAFLAGELLAR TRANSPORT PROTEIN 74 HOMOLOG"/>
    <property type="match status" value="1"/>
</dbReference>
<dbReference type="PANTHER" id="PTHR31432">
    <property type="entry name" value="INTRAFLAGELLAR TRANSPORT PROTEIN 74 HOMOLOG"/>
    <property type="match status" value="1"/>
</dbReference>
<keyword evidence="1" id="KW-0175">Coiled coil</keyword>
<dbReference type="AlphaFoldDB" id="A0A0L0D1H0"/>
<keyword evidence="4" id="KW-1185">Reference proteome</keyword>
<accession>A0A0L0D1H0</accession>
<evidence type="ECO:0000313" key="3">
    <source>
        <dbReference type="EMBL" id="KNC46077.1"/>
    </source>
</evidence>